<feature type="domain" description="Peripheral subunit-binding (PSBD)" evidence="9">
    <location>
        <begin position="114"/>
        <end position="151"/>
    </location>
</feature>
<dbReference type="Pfam" id="PF02817">
    <property type="entry name" value="E3_binding"/>
    <property type="match status" value="1"/>
</dbReference>
<dbReference type="Pfam" id="PF00198">
    <property type="entry name" value="2-oxoacid_dh"/>
    <property type="match status" value="1"/>
</dbReference>
<dbReference type="InterPro" id="IPR000089">
    <property type="entry name" value="Biotin_lipoyl"/>
</dbReference>
<evidence type="ECO:0000256" key="7">
    <source>
        <dbReference type="SAM" id="MobiDB-lite"/>
    </source>
</evidence>
<evidence type="ECO:0000256" key="2">
    <source>
        <dbReference type="ARBA" id="ARBA00007317"/>
    </source>
</evidence>
<feature type="compositionally biased region" description="Basic and acidic residues" evidence="7">
    <location>
        <begin position="83"/>
        <end position="107"/>
    </location>
</feature>
<reference evidence="10" key="1">
    <citation type="submission" date="2020-11" db="EMBL/GenBank/DDBJ databases">
        <title>Multidrug resistant novel bacterium Savagea serpentis sp. nov., isolated from the scats of a vine snake (Ahaetulla nasuta).</title>
        <authorList>
            <person name="Venkata Ramana V."/>
            <person name="Vikas Patil S."/>
            <person name="Yogita Lugani V."/>
        </authorList>
    </citation>
    <scope>NUCLEOTIDE SEQUENCE</scope>
    <source>
        <strain evidence="10">SN6</strain>
    </source>
</reference>
<dbReference type="PANTHER" id="PTHR43178:SF5">
    <property type="entry name" value="LIPOAMIDE ACYLTRANSFERASE COMPONENT OF BRANCHED-CHAIN ALPHA-KETO ACID DEHYDROGENASE COMPLEX, MITOCHONDRIAL"/>
    <property type="match status" value="1"/>
</dbReference>
<dbReference type="InterPro" id="IPR050743">
    <property type="entry name" value="2-oxoacid_DH_E2_comp"/>
</dbReference>
<evidence type="ECO:0000313" key="10">
    <source>
        <dbReference type="EMBL" id="MBF4502227.1"/>
    </source>
</evidence>
<comment type="similarity">
    <text evidence="2 6">Belongs to the 2-oxoacid dehydrogenase family.</text>
</comment>
<dbReference type="Proteomes" id="UP000622653">
    <property type="component" value="Unassembled WGS sequence"/>
</dbReference>
<keyword evidence="4 6" id="KW-0450">Lipoyl</keyword>
<dbReference type="Gene3D" id="3.30.559.10">
    <property type="entry name" value="Chloramphenicol acetyltransferase-like domain"/>
    <property type="match status" value="1"/>
</dbReference>
<name>A0A8J7G6B8_9BACL</name>
<dbReference type="PANTHER" id="PTHR43178">
    <property type="entry name" value="DIHYDROLIPOAMIDE ACETYLTRANSFERASE COMPONENT OF PYRUVATE DEHYDROGENASE COMPLEX"/>
    <property type="match status" value="1"/>
</dbReference>
<evidence type="ECO:0000256" key="6">
    <source>
        <dbReference type="RuleBase" id="RU003423"/>
    </source>
</evidence>
<comment type="caution">
    <text evidence="10">The sequence shown here is derived from an EMBL/GenBank/DDBJ whole genome shotgun (WGS) entry which is preliminary data.</text>
</comment>
<evidence type="ECO:0000256" key="3">
    <source>
        <dbReference type="ARBA" id="ARBA00022679"/>
    </source>
</evidence>
<evidence type="ECO:0000259" key="8">
    <source>
        <dbReference type="PROSITE" id="PS50968"/>
    </source>
</evidence>
<dbReference type="PROSITE" id="PS50968">
    <property type="entry name" value="BIOTINYL_LIPOYL"/>
    <property type="match status" value="1"/>
</dbReference>
<dbReference type="GO" id="GO:0016407">
    <property type="term" value="F:acetyltransferase activity"/>
    <property type="evidence" value="ECO:0007669"/>
    <property type="project" value="TreeGrafter"/>
</dbReference>
<dbReference type="EC" id="2.3.1.-" evidence="6"/>
<proteinExistence type="inferred from homology"/>
<dbReference type="SUPFAM" id="SSF51230">
    <property type="entry name" value="Single hybrid motif"/>
    <property type="match status" value="1"/>
</dbReference>
<dbReference type="InterPro" id="IPR004167">
    <property type="entry name" value="PSBD"/>
</dbReference>
<dbReference type="RefSeq" id="WP_194563715.1">
    <property type="nucleotide sequence ID" value="NZ_JADKPV010000010.1"/>
</dbReference>
<sequence>MDIRLHDLGEGMHEAEIVRILVAVGDEVATNEAVLEVQTDKMIAELTAPKGGTVTEICVAEGDEVSVGDLLVKVDSGQEEAPEQEHKTQEQSEVKTEQPSKEMKRDTSIPKRVLATPYTRRLARERNIDIEQMIPKDPSGRITEEDVLQYDETSVEQVSEQTTSIASPPALEKEERVNVIPFKGIRKATAKQMVRSLYTIPHVTHFEEIEMSALFELRHELKEEGHSIRLTSFIYKAVTIALKKFPIFNATLDEEAEQIILYDVYHLGLATNTEAGLIVPVLPNVDEMTLQQLDQEVAHLTERALNGQLELHEMKGSTFTISNVGPLGSTGATPIINYPETGLLALHQIRKRPIVNAQDEIVVGQVMNVSLSYDHRLIDGATGIAFTNELKRLLENPKLLMLEMI</sequence>
<dbReference type="InterPro" id="IPR023213">
    <property type="entry name" value="CAT-like_dom_sf"/>
</dbReference>
<dbReference type="Gene3D" id="2.40.50.100">
    <property type="match status" value="1"/>
</dbReference>
<organism evidence="10 11">
    <name type="scientific">Savagea serpentis</name>
    <dbReference type="NCBI Taxonomy" id="2785297"/>
    <lineage>
        <taxon>Bacteria</taxon>
        <taxon>Bacillati</taxon>
        <taxon>Bacillota</taxon>
        <taxon>Bacilli</taxon>
        <taxon>Bacillales</taxon>
        <taxon>Caryophanaceae</taxon>
        <taxon>Savagea</taxon>
    </lineage>
</organism>
<dbReference type="FunFam" id="3.30.559.10:FF:000007">
    <property type="entry name" value="Dihydrolipoamide acetyltransferase component of pyruvate dehydrogenase complex"/>
    <property type="match status" value="1"/>
</dbReference>
<gene>
    <name evidence="10" type="ORF">IRY55_12735</name>
</gene>
<evidence type="ECO:0000259" key="9">
    <source>
        <dbReference type="PROSITE" id="PS51826"/>
    </source>
</evidence>
<dbReference type="InterPro" id="IPR036625">
    <property type="entry name" value="E3-bd_dom_sf"/>
</dbReference>
<feature type="domain" description="Lipoyl-binding" evidence="8">
    <location>
        <begin position="1"/>
        <end position="75"/>
    </location>
</feature>
<keyword evidence="11" id="KW-1185">Reference proteome</keyword>
<dbReference type="AlphaFoldDB" id="A0A8J7G6B8"/>
<feature type="region of interest" description="Disordered" evidence="7">
    <location>
        <begin position="76"/>
        <end position="107"/>
    </location>
</feature>
<evidence type="ECO:0000313" key="11">
    <source>
        <dbReference type="Proteomes" id="UP000622653"/>
    </source>
</evidence>
<dbReference type="EMBL" id="JADKPV010000010">
    <property type="protein sequence ID" value="MBF4502227.1"/>
    <property type="molecule type" value="Genomic_DNA"/>
</dbReference>
<dbReference type="SUPFAM" id="SSF47005">
    <property type="entry name" value="Peripheral subunit-binding domain of 2-oxo acid dehydrogenase complex"/>
    <property type="match status" value="1"/>
</dbReference>
<dbReference type="InterPro" id="IPR011053">
    <property type="entry name" value="Single_hybrid_motif"/>
</dbReference>
<keyword evidence="3 6" id="KW-0808">Transferase</keyword>
<dbReference type="SUPFAM" id="SSF52777">
    <property type="entry name" value="CoA-dependent acyltransferases"/>
    <property type="match status" value="1"/>
</dbReference>
<dbReference type="GO" id="GO:0031405">
    <property type="term" value="F:lipoic acid binding"/>
    <property type="evidence" value="ECO:0007669"/>
    <property type="project" value="TreeGrafter"/>
</dbReference>
<dbReference type="PROSITE" id="PS51826">
    <property type="entry name" value="PSBD"/>
    <property type="match status" value="1"/>
</dbReference>
<dbReference type="CDD" id="cd06849">
    <property type="entry name" value="lipoyl_domain"/>
    <property type="match status" value="1"/>
</dbReference>
<protein>
    <recommendedName>
        <fullName evidence="6">Dihydrolipoamide acetyltransferase component of pyruvate dehydrogenase complex</fullName>
        <ecNumber evidence="6">2.3.1.-</ecNumber>
    </recommendedName>
</protein>
<evidence type="ECO:0000256" key="1">
    <source>
        <dbReference type="ARBA" id="ARBA00001938"/>
    </source>
</evidence>
<keyword evidence="5 6" id="KW-0012">Acyltransferase</keyword>
<dbReference type="GO" id="GO:0005737">
    <property type="term" value="C:cytoplasm"/>
    <property type="evidence" value="ECO:0007669"/>
    <property type="project" value="TreeGrafter"/>
</dbReference>
<dbReference type="Gene3D" id="4.10.320.10">
    <property type="entry name" value="E3-binding domain"/>
    <property type="match status" value="1"/>
</dbReference>
<comment type="cofactor">
    <cofactor evidence="1 6">
        <name>(R)-lipoate</name>
        <dbReference type="ChEBI" id="CHEBI:83088"/>
    </cofactor>
</comment>
<evidence type="ECO:0000256" key="5">
    <source>
        <dbReference type="ARBA" id="ARBA00023315"/>
    </source>
</evidence>
<evidence type="ECO:0000256" key="4">
    <source>
        <dbReference type="ARBA" id="ARBA00022823"/>
    </source>
</evidence>
<dbReference type="Pfam" id="PF00364">
    <property type="entry name" value="Biotin_lipoyl"/>
    <property type="match status" value="1"/>
</dbReference>
<accession>A0A8J7G6B8</accession>
<dbReference type="InterPro" id="IPR001078">
    <property type="entry name" value="2-oxoacid_DH_actylTfrase"/>
</dbReference>